<reference evidence="1 2" key="1">
    <citation type="journal article" date="2016" name="Front. Microbiol.">
        <title>Single-Cell (Meta-)Genomics of a Dimorphic Candidatus Thiomargarita nelsonii Reveals Genomic Plasticity.</title>
        <authorList>
            <person name="Flood B.E."/>
            <person name="Fliss P."/>
            <person name="Jones D.S."/>
            <person name="Dick G.J."/>
            <person name="Jain S."/>
            <person name="Kaster A.K."/>
            <person name="Winkel M."/>
            <person name="Mussmann M."/>
            <person name="Bailey J."/>
        </authorList>
    </citation>
    <scope>NUCLEOTIDE SEQUENCE [LARGE SCALE GENOMIC DNA]</scope>
    <source>
        <strain evidence="1">Hydrate Ridge</strain>
    </source>
</reference>
<sequence>MNTINDQQIVEKKVELYLERVNDFYSQIKDWFKDELEVATYPIQVGEPLGTYEAPALGIRDKEETLANLTPKGATVILAEGLLPQKVLI</sequence>
<dbReference type="Proteomes" id="UP000030428">
    <property type="component" value="Unassembled WGS sequence"/>
</dbReference>
<dbReference type="AlphaFoldDB" id="A0A0A6PL94"/>
<proteinExistence type="predicted"/>
<dbReference type="EMBL" id="JSZA02000033">
    <property type="protein sequence ID" value="KHD11402.1"/>
    <property type="molecule type" value="Genomic_DNA"/>
</dbReference>
<protein>
    <submittedName>
        <fullName evidence="1">Uncharacterized protein</fullName>
    </submittedName>
</protein>
<evidence type="ECO:0000313" key="1">
    <source>
        <dbReference type="EMBL" id="KHD11402.1"/>
    </source>
</evidence>
<accession>A0A0A6PL94</accession>
<name>A0A0A6PL94_9GAMM</name>
<keyword evidence="2" id="KW-1185">Reference proteome</keyword>
<gene>
    <name evidence="1" type="ORF">PN36_10995</name>
</gene>
<evidence type="ECO:0000313" key="2">
    <source>
        <dbReference type="Proteomes" id="UP000030428"/>
    </source>
</evidence>
<comment type="caution">
    <text evidence="1">The sequence shown here is derived from an EMBL/GenBank/DDBJ whole genome shotgun (WGS) entry which is preliminary data.</text>
</comment>
<organism evidence="1 2">
    <name type="scientific">Candidatus Thiomargarita nelsonii</name>
    <dbReference type="NCBI Taxonomy" id="1003181"/>
    <lineage>
        <taxon>Bacteria</taxon>
        <taxon>Pseudomonadati</taxon>
        <taxon>Pseudomonadota</taxon>
        <taxon>Gammaproteobacteria</taxon>
        <taxon>Thiotrichales</taxon>
        <taxon>Thiotrichaceae</taxon>
        <taxon>Thiomargarita</taxon>
    </lineage>
</organism>